<name>A0AAV7V430_PLEWA</name>
<reference evidence="2" key="1">
    <citation type="journal article" date="2022" name="bioRxiv">
        <title>Sequencing and chromosome-scale assembly of the giantPleurodeles waltlgenome.</title>
        <authorList>
            <person name="Brown T."/>
            <person name="Elewa A."/>
            <person name="Iarovenko S."/>
            <person name="Subramanian E."/>
            <person name="Araus A.J."/>
            <person name="Petzold A."/>
            <person name="Susuki M."/>
            <person name="Suzuki K.-i.T."/>
            <person name="Hayashi T."/>
            <person name="Toyoda A."/>
            <person name="Oliveira C."/>
            <person name="Osipova E."/>
            <person name="Leigh N.D."/>
            <person name="Simon A."/>
            <person name="Yun M.H."/>
        </authorList>
    </citation>
    <scope>NUCLEOTIDE SEQUENCE</scope>
    <source>
        <strain evidence="2">20211129_DDA</strain>
        <tissue evidence="2">Liver</tissue>
    </source>
</reference>
<dbReference type="EMBL" id="JANPWB010000003">
    <property type="protein sequence ID" value="KAJ1196190.1"/>
    <property type="molecule type" value="Genomic_DNA"/>
</dbReference>
<evidence type="ECO:0000313" key="3">
    <source>
        <dbReference type="Proteomes" id="UP001066276"/>
    </source>
</evidence>
<feature type="region of interest" description="Disordered" evidence="1">
    <location>
        <begin position="16"/>
        <end position="47"/>
    </location>
</feature>
<dbReference type="AlphaFoldDB" id="A0AAV7V430"/>
<sequence>MWVLQVRSRAHSISHLDGAATQHHEPAWIDSSPPVPPPAATPPSNRYCRSPDKCLSKLMKGRAHLFALPERPSAAAQAAQPVIYLQPTSIHLSQNVQPSALGPRHASHTSPSGSDNSSLATWLGGPALPSGVLTLCLGGRSSPPHSSQLLSGFGGALAPQVLPFSGPQQPGPSALRSCATARLRPLLIGPPLAQLVTTPRRLQERVPRIAKTQGAATARHPHRLVAARP</sequence>
<feature type="compositionally biased region" description="Basic residues" evidence="1">
    <location>
        <begin position="219"/>
        <end position="229"/>
    </location>
</feature>
<protein>
    <submittedName>
        <fullName evidence="2">Uncharacterized protein</fullName>
    </submittedName>
</protein>
<feature type="region of interest" description="Disordered" evidence="1">
    <location>
        <begin position="210"/>
        <end position="229"/>
    </location>
</feature>
<comment type="caution">
    <text evidence="2">The sequence shown here is derived from an EMBL/GenBank/DDBJ whole genome shotgun (WGS) entry which is preliminary data.</text>
</comment>
<evidence type="ECO:0000256" key="1">
    <source>
        <dbReference type="SAM" id="MobiDB-lite"/>
    </source>
</evidence>
<feature type="region of interest" description="Disordered" evidence="1">
    <location>
        <begin position="97"/>
        <end position="121"/>
    </location>
</feature>
<dbReference type="Proteomes" id="UP001066276">
    <property type="component" value="Chromosome 2_1"/>
</dbReference>
<organism evidence="2 3">
    <name type="scientific">Pleurodeles waltl</name>
    <name type="common">Iberian ribbed newt</name>
    <dbReference type="NCBI Taxonomy" id="8319"/>
    <lineage>
        <taxon>Eukaryota</taxon>
        <taxon>Metazoa</taxon>
        <taxon>Chordata</taxon>
        <taxon>Craniata</taxon>
        <taxon>Vertebrata</taxon>
        <taxon>Euteleostomi</taxon>
        <taxon>Amphibia</taxon>
        <taxon>Batrachia</taxon>
        <taxon>Caudata</taxon>
        <taxon>Salamandroidea</taxon>
        <taxon>Salamandridae</taxon>
        <taxon>Pleurodelinae</taxon>
        <taxon>Pleurodeles</taxon>
    </lineage>
</organism>
<proteinExistence type="predicted"/>
<feature type="compositionally biased region" description="Polar residues" evidence="1">
    <location>
        <begin position="108"/>
        <end position="120"/>
    </location>
</feature>
<gene>
    <name evidence="2" type="ORF">NDU88_000063</name>
</gene>
<keyword evidence="3" id="KW-1185">Reference proteome</keyword>
<evidence type="ECO:0000313" key="2">
    <source>
        <dbReference type="EMBL" id="KAJ1196190.1"/>
    </source>
</evidence>
<accession>A0AAV7V430</accession>